<accession>A0ACB7VT44</accession>
<protein>
    <submittedName>
        <fullName evidence="1">Uncharacterized protein</fullName>
    </submittedName>
</protein>
<name>A0ACB7VT44_DIOAL</name>
<dbReference type="EMBL" id="CM037017">
    <property type="protein sequence ID" value="KAH7677757.1"/>
    <property type="molecule type" value="Genomic_DNA"/>
</dbReference>
<evidence type="ECO:0000313" key="1">
    <source>
        <dbReference type="EMBL" id="KAH7677757.1"/>
    </source>
</evidence>
<keyword evidence="2" id="KW-1185">Reference proteome</keyword>
<gene>
    <name evidence="1" type="ORF">IHE45_07G104400</name>
</gene>
<proteinExistence type="predicted"/>
<reference evidence="2" key="1">
    <citation type="journal article" date="2022" name="Nat. Commun.">
        <title>Chromosome evolution and the genetic basis of agronomically important traits in greater yam.</title>
        <authorList>
            <person name="Bredeson J.V."/>
            <person name="Lyons J.B."/>
            <person name="Oniyinde I.O."/>
            <person name="Okereke N.R."/>
            <person name="Kolade O."/>
            <person name="Nnabue I."/>
            <person name="Nwadili C.O."/>
            <person name="Hribova E."/>
            <person name="Parker M."/>
            <person name="Nwogha J."/>
            <person name="Shu S."/>
            <person name="Carlson J."/>
            <person name="Kariba R."/>
            <person name="Muthemba S."/>
            <person name="Knop K."/>
            <person name="Barton G.J."/>
            <person name="Sherwood A.V."/>
            <person name="Lopez-Montes A."/>
            <person name="Asiedu R."/>
            <person name="Jamnadass R."/>
            <person name="Muchugi A."/>
            <person name="Goodstein D."/>
            <person name="Egesi C.N."/>
            <person name="Featherston J."/>
            <person name="Asfaw A."/>
            <person name="Simpson G.G."/>
            <person name="Dolezel J."/>
            <person name="Hendre P.S."/>
            <person name="Van Deynze A."/>
            <person name="Kumar P.L."/>
            <person name="Obidiegwu J.E."/>
            <person name="Bhattacharjee R."/>
            <person name="Rokhsar D.S."/>
        </authorList>
    </citation>
    <scope>NUCLEOTIDE SEQUENCE [LARGE SCALE GENOMIC DNA]</scope>
    <source>
        <strain evidence="2">cv. TDa95/00328</strain>
    </source>
</reference>
<comment type="caution">
    <text evidence="1">The sequence shown here is derived from an EMBL/GenBank/DDBJ whole genome shotgun (WGS) entry which is preliminary data.</text>
</comment>
<sequence>MRSFEKRKPLTDLSNAPSFSGSSATAGDFTNIGKPNHDIHAFTRGKSKMQVENTAQKRTFSVPHQKSAKKQRRKTSKNMDEQVSLLPKDYVEQQRAYFAEIDAFELPEEEVSTSDLE</sequence>
<dbReference type="Proteomes" id="UP000827976">
    <property type="component" value="Chromosome 7"/>
</dbReference>
<evidence type="ECO:0000313" key="2">
    <source>
        <dbReference type="Proteomes" id="UP000827976"/>
    </source>
</evidence>
<organism evidence="1 2">
    <name type="scientific">Dioscorea alata</name>
    <name type="common">Purple yam</name>
    <dbReference type="NCBI Taxonomy" id="55571"/>
    <lineage>
        <taxon>Eukaryota</taxon>
        <taxon>Viridiplantae</taxon>
        <taxon>Streptophyta</taxon>
        <taxon>Embryophyta</taxon>
        <taxon>Tracheophyta</taxon>
        <taxon>Spermatophyta</taxon>
        <taxon>Magnoliopsida</taxon>
        <taxon>Liliopsida</taxon>
        <taxon>Dioscoreales</taxon>
        <taxon>Dioscoreaceae</taxon>
        <taxon>Dioscorea</taxon>
    </lineage>
</organism>